<evidence type="ECO:0000256" key="2">
    <source>
        <dbReference type="ARBA" id="ARBA00022840"/>
    </source>
</evidence>
<feature type="domain" description="Protein kinase" evidence="3">
    <location>
        <begin position="10"/>
        <end position="274"/>
    </location>
</feature>
<dbReference type="EMBL" id="MSFO01000001">
    <property type="protein sequence ID" value="PLB55806.1"/>
    <property type="molecule type" value="Genomic_DNA"/>
</dbReference>
<dbReference type="GO" id="GO:0005737">
    <property type="term" value="C:cytoplasm"/>
    <property type="evidence" value="ECO:0007669"/>
    <property type="project" value="TreeGrafter"/>
</dbReference>
<gene>
    <name evidence="4" type="ORF">P170DRAFT_506321</name>
</gene>
<dbReference type="RefSeq" id="XP_024711108.1">
    <property type="nucleotide sequence ID" value="XM_024854381.1"/>
</dbReference>
<evidence type="ECO:0000313" key="5">
    <source>
        <dbReference type="Proteomes" id="UP000234275"/>
    </source>
</evidence>
<keyword evidence="4" id="KW-0418">Kinase</keyword>
<dbReference type="GO" id="GO:0035556">
    <property type="term" value="P:intracellular signal transduction"/>
    <property type="evidence" value="ECO:0007669"/>
    <property type="project" value="TreeGrafter"/>
</dbReference>
<dbReference type="InterPro" id="IPR011009">
    <property type="entry name" value="Kinase-like_dom_sf"/>
</dbReference>
<dbReference type="PROSITE" id="PS50011">
    <property type="entry name" value="PROTEIN_KINASE_DOM"/>
    <property type="match status" value="1"/>
</dbReference>
<evidence type="ECO:0000256" key="1">
    <source>
        <dbReference type="ARBA" id="ARBA00022741"/>
    </source>
</evidence>
<dbReference type="GO" id="GO:0004674">
    <property type="term" value="F:protein serine/threonine kinase activity"/>
    <property type="evidence" value="ECO:0007669"/>
    <property type="project" value="TreeGrafter"/>
</dbReference>
<dbReference type="Proteomes" id="UP000234275">
    <property type="component" value="Unassembled WGS sequence"/>
</dbReference>
<dbReference type="STRING" id="1392250.A0A2I2GSG3"/>
<dbReference type="SUPFAM" id="SSF56112">
    <property type="entry name" value="Protein kinase-like (PK-like)"/>
    <property type="match status" value="1"/>
</dbReference>
<keyword evidence="2" id="KW-0067">ATP-binding</keyword>
<keyword evidence="1" id="KW-0547">Nucleotide-binding</keyword>
<organism evidence="4 5">
    <name type="scientific">Aspergillus steynii IBT 23096</name>
    <dbReference type="NCBI Taxonomy" id="1392250"/>
    <lineage>
        <taxon>Eukaryota</taxon>
        <taxon>Fungi</taxon>
        <taxon>Dikarya</taxon>
        <taxon>Ascomycota</taxon>
        <taxon>Pezizomycotina</taxon>
        <taxon>Eurotiomycetes</taxon>
        <taxon>Eurotiomycetidae</taxon>
        <taxon>Eurotiales</taxon>
        <taxon>Aspergillaceae</taxon>
        <taxon>Aspergillus</taxon>
        <taxon>Aspergillus subgen. Circumdati</taxon>
    </lineage>
</organism>
<proteinExistence type="predicted"/>
<dbReference type="OrthoDB" id="1668230at2759"/>
<dbReference type="InterPro" id="IPR000719">
    <property type="entry name" value="Prot_kinase_dom"/>
</dbReference>
<comment type="caution">
    <text evidence="4">The sequence shown here is derived from an EMBL/GenBank/DDBJ whole genome shotgun (WGS) entry which is preliminary data.</text>
</comment>
<evidence type="ECO:0000313" key="4">
    <source>
        <dbReference type="EMBL" id="PLB55806.1"/>
    </source>
</evidence>
<evidence type="ECO:0000259" key="3">
    <source>
        <dbReference type="PROSITE" id="PS50011"/>
    </source>
</evidence>
<name>A0A2I2GSG3_9EURO</name>
<dbReference type="AlphaFoldDB" id="A0A2I2GSG3"/>
<dbReference type="PANTHER" id="PTHR24346">
    <property type="entry name" value="MAP/MICROTUBULE AFFINITY-REGULATING KINASE"/>
    <property type="match status" value="1"/>
</dbReference>
<keyword evidence="4" id="KW-0808">Transferase</keyword>
<reference evidence="4 5" key="1">
    <citation type="submission" date="2016-12" db="EMBL/GenBank/DDBJ databases">
        <title>The genomes of Aspergillus section Nigri reveals drivers in fungal speciation.</title>
        <authorList>
            <consortium name="DOE Joint Genome Institute"/>
            <person name="Vesth T.C."/>
            <person name="Nybo J."/>
            <person name="Theobald S."/>
            <person name="Brandl J."/>
            <person name="Frisvad J.C."/>
            <person name="Nielsen K.F."/>
            <person name="Lyhne E.K."/>
            <person name="Kogle M.E."/>
            <person name="Kuo A."/>
            <person name="Riley R."/>
            <person name="Clum A."/>
            <person name="Nolan M."/>
            <person name="Lipzen A."/>
            <person name="Salamov A."/>
            <person name="Henrissat B."/>
            <person name="Wiebenga A."/>
            <person name="De Vries R.P."/>
            <person name="Grigoriev I.V."/>
            <person name="Mortensen U.H."/>
            <person name="Andersen M.R."/>
            <person name="Baker S.E."/>
        </authorList>
    </citation>
    <scope>NUCLEOTIDE SEQUENCE [LARGE SCALE GENOMIC DNA]</scope>
    <source>
        <strain evidence="4 5">IBT 23096</strain>
    </source>
</reference>
<dbReference type="Gene3D" id="1.10.510.10">
    <property type="entry name" value="Transferase(Phosphotransferase) domain 1"/>
    <property type="match status" value="1"/>
</dbReference>
<sequence length="274" mass="31184">MKHRPAIKQSNNQKLIMIGIFAEVYLVDGEIIRKAPRSHSKEDAEPILREATIYSLIGGHPRIARCLSLGHPDYVDIKYYRHGDLVTYCRENKVSPDLQARWFQQIIEAVIVIHKHGIIHSDLALRQFFVDDDLNIRLGDFNSSQYPGHPALGYEKASHCLPRDYELPNTVTSDLFALGSTLHELVAGSPPYQELYPIETQDVVQSSDHAVIRARVQRQHLADCEVEERFRNQLFPDVSGLRGSDVILGCWRGHFSSAEEALSQYLYLTVQPAR</sequence>
<protein>
    <submittedName>
        <fullName evidence="4">Kinase-like protein</fullName>
    </submittedName>
</protein>
<dbReference type="VEuPathDB" id="FungiDB:P170DRAFT_506321"/>
<accession>A0A2I2GSG3</accession>
<dbReference type="GeneID" id="36562087"/>
<dbReference type="PANTHER" id="PTHR24346:SF30">
    <property type="entry name" value="MATERNAL EMBRYONIC LEUCINE ZIPPER KINASE"/>
    <property type="match status" value="1"/>
</dbReference>
<keyword evidence="5" id="KW-1185">Reference proteome</keyword>
<dbReference type="Pfam" id="PF00069">
    <property type="entry name" value="Pkinase"/>
    <property type="match status" value="1"/>
</dbReference>
<dbReference type="GO" id="GO:0005524">
    <property type="term" value="F:ATP binding"/>
    <property type="evidence" value="ECO:0007669"/>
    <property type="project" value="UniProtKB-KW"/>
</dbReference>